<comment type="caution">
    <text evidence="2">The sequence shown here is derived from an EMBL/GenBank/DDBJ whole genome shotgun (WGS) entry which is preliminary data.</text>
</comment>
<evidence type="ECO:0000313" key="3">
    <source>
        <dbReference type="Proteomes" id="UP000436006"/>
    </source>
</evidence>
<evidence type="ECO:0008006" key="4">
    <source>
        <dbReference type="Google" id="ProtNLM"/>
    </source>
</evidence>
<evidence type="ECO:0000313" key="2">
    <source>
        <dbReference type="EMBL" id="MVM33856.1"/>
    </source>
</evidence>
<feature type="chain" id="PRO_5029577744" description="Lipoprotein" evidence="1">
    <location>
        <begin position="25"/>
        <end position="149"/>
    </location>
</feature>
<sequence length="149" mass="15291">MYSQILRRASLAALLLVGSLSACKQQATEVNPAPAPVSELSSRVSGQYTLKQVTANGQVYSADDADLKGGAKISRVSATSVNLDLDINTLSTNEAVMNGSVSGLTLTDAGNDEVNLVKGSDTIGKGSSNKLTLNVKGGDGVAYGLIMTK</sequence>
<organism evidence="2 3">
    <name type="scientific">Spirosoma arboris</name>
    <dbReference type="NCBI Taxonomy" id="2682092"/>
    <lineage>
        <taxon>Bacteria</taxon>
        <taxon>Pseudomonadati</taxon>
        <taxon>Bacteroidota</taxon>
        <taxon>Cytophagia</taxon>
        <taxon>Cytophagales</taxon>
        <taxon>Cytophagaceae</taxon>
        <taxon>Spirosoma</taxon>
    </lineage>
</organism>
<name>A0A7K1SJU4_9BACT</name>
<reference evidence="2 3" key="1">
    <citation type="submission" date="2019-12" db="EMBL/GenBank/DDBJ databases">
        <title>Spirosoma sp. HMF4905 genome sequencing and assembly.</title>
        <authorList>
            <person name="Kang H."/>
            <person name="Cha I."/>
            <person name="Kim H."/>
            <person name="Joh K."/>
        </authorList>
    </citation>
    <scope>NUCLEOTIDE SEQUENCE [LARGE SCALE GENOMIC DNA]</scope>
    <source>
        <strain evidence="2 3">HMF4905</strain>
    </source>
</reference>
<evidence type="ECO:0000256" key="1">
    <source>
        <dbReference type="SAM" id="SignalP"/>
    </source>
</evidence>
<feature type="signal peptide" evidence="1">
    <location>
        <begin position="1"/>
        <end position="24"/>
    </location>
</feature>
<keyword evidence="1" id="KW-0732">Signal</keyword>
<dbReference type="AlphaFoldDB" id="A0A7K1SJU4"/>
<proteinExistence type="predicted"/>
<dbReference type="Proteomes" id="UP000436006">
    <property type="component" value="Unassembled WGS sequence"/>
</dbReference>
<dbReference type="EMBL" id="WPIN01000013">
    <property type="protein sequence ID" value="MVM33856.1"/>
    <property type="molecule type" value="Genomic_DNA"/>
</dbReference>
<protein>
    <recommendedName>
        <fullName evidence="4">Lipoprotein</fullName>
    </recommendedName>
</protein>
<keyword evidence="3" id="KW-1185">Reference proteome</keyword>
<accession>A0A7K1SJU4</accession>
<dbReference type="RefSeq" id="WP_157588573.1">
    <property type="nucleotide sequence ID" value="NZ_WPIN01000013.1"/>
</dbReference>
<dbReference type="PROSITE" id="PS51257">
    <property type="entry name" value="PROKAR_LIPOPROTEIN"/>
    <property type="match status" value="1"/>
</dbReference>
<gene>
    <name evidence="2" type="ORF">GO755_27720</name>
</gene>